<gene>
    <name evidence="2" type="ORF">V5S76_06330</name>
</gene>
<dbReference type="Proteomes" id="UP001372244">
    <property type="component" value="Unassembled WGS sequence"/>
</dbReference>
<feature type="compositionally biased region" description="Low complexity" evidence="1">
    <location>
        <begin position="90"/>
        <end position="100"/>
    </location>
</feature>
<feature type="region of interest" description="Disordered" evidence="1">
    <location>
        <begin position="1"/>
        <end position="23"/>
    </location>
</feature>
<reference evidence="2 3" key="1">
    <citation type="submission" date="2024-02" db="EMBL/GenBank/DDBJ databases">
        <title>Whole genome sequencing and characterization of Corynebacterium isolated from the ocular surface of dry eye disease sufferers.</title>
        <authorList>
            <person name="Naqvi M."/>
        </authorList>
    </citation>
    <scope>NUCLEOTIDE SEQUENCE [LARGE SCALE GENOMIC DNA]</scope>
    <source>
        <strain evidence="2 3">PCR27</strain>
    </source>
</reference>
<evidence type="ECO:0000313" key="2">
    <source>
        <dbReference type="EMBL" id="MEJ4138738.1"/>
    </source>
</evidence>
<sequence length="129" mass="13700">MTEEPAESVAPEPETQPQAAAAEPELLYCDPGNLTIIGTFSDGTQRPTELCDTPAHRRSARAEGVCGSLDGRYKYPDEWAELCNGGLPPSDSDYSDSYGDIDAGYAPESDVVTDAPADSDTGAVEGYEY</sequence>
<name>A0ABU8P6P1_9CORY</name>
<proteinExistence type="predicted"/>
<evidence type="ECO:0000256" key="1">
    <source>
        <dbReference type="SAM" id="MobiDB-lite"/>
    </source>
</evidence>
<accession>A0ABU8P6P1</accession>
<feature type="region of interest" description="Disordered" evidence="1">
    <location>
        <begin position="88"/>
        <end position="129"/>
    </location>
</feature>
<protein>
    <submittedName>
        <fullName evidence="2">Uncharacterized protein</fullName>
    </submittedName>
</protein>
<evidence type="ECO:0000313" key="3">
    <source>
        <dbReference type="Proteomes" id="UP001372244"/>
    </source>
</evidence>
<organism evidence="2 3">
    <name type="scientific">Corynebacterium marquesiae</name>
    <dbReference type="NCBI Taxonomy" id="2913503"/>
    <lineage>
        <taxon>Bacteria</taxon>
        <taxon>Bacillati</taxon>
        <taxon>Actinomycetota</taxon>
        <taxon>Actinomycetes</taxon>
        <taxon>Mycobacteriales</taxon>
        <taxon>Corynebacteriaceae</taxon>
        <taxon>Corynebacterium</taxon>
    </lineage>
</organism>
<dbReference type="EMBL" id="JBAHUZ010000012">
    <property type="protein sequence ID" value="MEJ4138738.1"/>
    <property type="molecule type" value="Genomic_DNA"/>
</dbReference>
<comment type="caution">
    <text evidence="2">The sequence shown here is derived from an EMBL/GenBank/DDBJ whole genome shotgun (WGS) entry which is preliminary data.</text>
</comment>
<feature type="compositionally biased region" description="Low complexity" evidence="1">
    <location>
        <begin position="7"/>
        <end position="23"/>
    </location>
</feature>
<dbReference type="RefSeq" id="WP_284791388.1">
    <property type="nucleotide sequence ID" value="NZ_JASPFW010000004.1"/>
</dbReference>
<keyword evidence="3" id="KW-1185">Reference proteome</keyword>